<dbReference type="GO" id="GO:0005789">
    <property type="term" value="C:endoplasmic reticulum membrane"/>
    <property type="evidence" value="ECO:0007669"/>
    <property type="project" value="UniProtKB-SubCell"/>
</dbReference>
<evidence type="ECO:0000256" key="4">
    <source>
        <dbReference type="ARBA" id="ARBA00010617"/>
    </source>
</evidence>
<gene>
    <name evidence="15" type="ORF">WN51_02079</name>
</gene>
<evidence type="ECO:0000256" key="9">
    <source>
        <dbReference type="ARBA" id="ARBA00023002"/>
    </source>
</evidence>
<dbReference type="Proteomes" id="UP000053105">
    <property type="component" value="Unassembled WGS sequence"/>
</dbReference>
<keyword evidence="7" id="KW-0256">Endoplasmic reticulum</keyword>
<evidence type="ECO:0000256" key="7">
    <source>
        <dbReference type="ARBA" id="ARBA00022824"/>
    </source>
</evidence>
<dbReference type="PRINTS" id="PR00463">
    <property type="entry name" value="EP450I"/>
</dbReference>
<protein>
    <submittedName>
        <fullName evidence="15">Putative cytochrome P450 6a14</fullName>
    </submittedName>
</protein>
<keyword evidence="8" id="KW-0492">Microsome</keyword>
<dbReference type="FunFam" id="1.10.630.10:FF:000042">
    <property type="entry name" value="Cytochrome P450"/>
    <property type="match status" value="1"/>
</dbReference>
<dbReference type="PANTHER" id="PTHR24292">
    <property type="entry name" value="CYTOCHROME P450"/>
    <property type="match status" value="1"/>
</dbReference>
<dbReference type="InterPro" id="IPR001128">
    <property type="entry name" value="Cyt_P450"/>
</dbReference>
<dbReference type="InterPro" id="IPR050476">
    <property type="entry name" value="Insect_CytP450_Detox"/>
</dbReference>
<reference evidence="15 16" key="1">
    <citation type="submission" date="2015-07" db="EMBL/GenBank/DDBJ databases">
        <title>The genome of Melipona quadrifasciata.</title>
        <authorList>
            <person name="Pan H."/>
            <person name="Kapheim K."/>
        </authorList>
    </citation>
    <scope>NUCLEOTIDE SEQUENCE [LARGE SCALE GENOMIC DNA]</scope>
    <source>
        <strain evidence="15">0111107301</strain>
        <tissue evidence="15">Whole body</tissue>
    </source>
</reference>
<dbReference type="OrthoDB" id="2789670at2759"/>
<dbReference type="SUPFAM" id="SSF48264">
    <property type="entry name" value="Cytochrome P450"/>
    <property type="match status" value="1"/>
</dbReference>
<dbReference type="STRING" id="166423.A0A0M8ZWI2"/>
<evidence type="ECO:0000256" key="14">
    <source>
        <dbReference type="RuleBase" id="RU000461"/>
    </source>
</evidence>
<organism evidence="15 16">
    <name type="scientific">Melipona quadrifasciata</name>
    <dbReference type="NCBI Taxonomy" id="166423"/>
    <lineage>
        <taxon>Eukaryota</taxon>
        <taxon>Metazoa</taxon>
        <taxon>Ecdysozoa</taxon>
        <taxon>Arthropoda</taxon>
        <taxon>Hexapoda</taxon>
        <taxon>Insecta</taxon>
        <taxon>Pterygota</taxon>
        <taxon>Neoptera</taxon>
        <taxon>Endopterygota</taxon>
        <taxon>Hymenoptera</taxon>
        <taxon>Apocrita</taxon>
        <taxon>Aculeata</taxon>
        <taxon>Apoidea</taxon>
        <taxon>Anthophila</taxon>
        <taxon>Apidae</taxon>
        <taxon>Melipona</taxon>
    </lineage>
</organism>
<dbReference type="InterPro" id="IPR017972">
    <property type="entry name" value="Cyt_P450_CS"/>
</dbReference>
<evidence type="ECO:0000256" key="8">
    <source>
        <dbReference type="ARBA" id="ARBA00022848"/>
    </source>
</evidence>
<dbReference type="InterPro" id="IPR002401">
    <property type="entry name" value="Cyt_P450_E_grp-I"/>
</dbReference>
<dbReference type="GO" id="GO:0004497">
    <property type="term" value="F:monooxygenase activity"/>
    <property type="evidence" value="ECO:0007669"/>
    <property type="project" value="UniProtKB-KW"/>
</dbReference>
<evidence type="ECO:0000256" key="6">
    <source>
        <dbReference type="ARBA" id="ARBA00022723"/>
    </source>
</evidence>
<dbReference type="GO" id="GO:0020037">
    <property type="term" value="F:heme binding"/>
    <property type="evidence" value="ECO:0007669"/>
    <property type="project" value="InterPro"/>
</dbReference>
<dbReference type="Gene3D" id="1.10.630.10">
    <property type="entry name" value="Cytochrome P450"/>
    <property type="match status" value="1"/>
</dbReference>
<comment type="subcellular location">
    <subcellularLocation>
        <location evidence="3">Endoplasmic reticulum membrane</location>
        <topology evidence="3">Peripheral membrane protein</topology>
    </subcellularLocation>
    <subcellularLocation>
        <location evidence="2">Microsome membrane</location>
        <topology evidence="2">Peripheral membrane protein</topology>
    </subcellularLocation>
</comment>
<dbReference type="AlphaFoldDB" id="A0A0M8ZWI2"/>
<dbReference type="CDD" id="cd11056">
    <property type="entry name" value="CYP6-like"/>
    <property type="match status" value="1"/>
</dbReference>
<dbReference type="PROSITE" id="PS00086">
    <property type="entry name" value="CYTOCHROME_P450"/>
    <property type="match status" value="1"/>
</dbReference>
<evidence type="ECO:0000256" key="12">
    <source>
        <dbReference type="ARBA" id="ARBA00023136"/>
    </source>
</evidence>
<evidence type="ECO:0000256" key="11">
    <source>
        <dbReference type="ARBA" id="ARBA00023033"/>
    </source>
</evidence>
<evidence type="ECO:0000313" key="16">
    <source>
        <dbReference type="Proteomes" id="UP000053105"/>
    </source>
</evidence>
<dbReference type="PRINTS" id="PR00385">
    <property type="entry name" value="P450"/>
</dbReference>
<name>A0A0M8ZWI2_9HYME</name>
<dbReference type="InterPro" id="IPR036396">
    <property type="entry name" value="Cyt_P450_sf"/>
</dbReference>
<keyword evidence="6 13" id="KW-0479">Metal-binding</keyword>
<dbReference type="PANTHER" id="PTHR24292:SF54">
    <property type="entry name" value="CYP9F3-RELATED"/>
    <property type="match status" value="1"/>
</dbReference>
<evidence type="ECO:0000256" key="10">
    <source>
        <dbReference type="ARBA" id="ARBA00023004"/>
    </source>
</evidence>
<keyword evidence="11 14" id="KW-0503">Monooxygenase</keyword>
<keyword evidence="5 13" id="KW-0349">Heme</keyword>
<evidence type="ECO:0000313" key="15">
    <source>
        <dbReference type="EMBL" id="KOX72550.1"/>
    </source>
</evidence>
<keyword evidence="12" id="KW-0472">Membrane</keyword>
<evidence type="ECO:0000256" key="5">
    <source>
        <dbReference type="ARBA" id="ARBA00022617"/>
    </source>
</evidence>
<comment type="similarity">
    <text evidence="4 14">Belongs to the cytochrome P450 family.</text>
</comment>
<dbReference type="GO" id="GO:0005506">
    <property type="term" value="F:iron ion binding"/>
    <property type="evidence" value="ECO:0007669"/>
    <property type="project" value="InterPro"/>
</dbReference>
<dbReference type="EMBL" id="KQ435817">
    <property type="protein sequence ID" value="KOX72550.1"/>
    <property type="molecule type" value="Genomic_DNA"/>
</dbReference>
<keyword evidence="16" id="KW-1185">Reference proteome</keyword>
<evidence type="ECO:0000256" key="1">
    <source>
        <dbReference type="ARBA" id="ARBA00001971"/>
    </source>
</evidence>
<keyword evidence="9 14" id="KW-0560">Oxidoreductase</keyword>
<accession>A0A0M8ZWI2</accession>
<dbReference type="GO" id="GO:0016705">
    <property type="term" value="F:oxidoreductase activity, acting on paired donors, with incorporation or reduction of molecular oxygen"/>
    <property type="evidence" value="ECO:0007669"/>
    <property type="project" value="InterPro"/>
</dbReference>
<proteinExistence type="inferred from homology"/>
<evidence type="ECO:0000256" key="3">
    <source>
        <dbReference type="ARBA" id="ARBA00004406"/>
    </source>
</evidence>
<dbReference type="Pfam" id="PF00067">
    <property type="entry name" value="p450"/>
    <property type="match status" value="1"/>
</dbReference>
<feature type="binding site" description="axial binding residue" evidence="13">
    <location>
        <position position="443"/>
    </location>
    <ligand>
        <name>heme</name>
        <dbReference type="ChEBI" id="CHEBI:30413"/>
    </ligand>
    <ligandPart>
        <name>Fe</name>
        <dbReference type="ChEBI" id="CHEBI:18248"/>
    </ligandPart>
</feature>
<evidence type="ECO:0000256" key="2">
    <source>
        <dbReference type="ARBA" id="ARBA00004174"/>
    </source>
</evidence>
<comment type="cofactor">
    <cofactor evidence="1 13">
        <name>heme</name>
        <dbReference type="ChEBI" id="CHEBI:30413"/>
    </cofactor>
</comment>
<keyword evidence="10 13" id="KW-0408">Iron</keyword>
<sequence length="506" mass="58532">MSNYFEILCGVAALLLAVYYYATSTFDFWKNRGVVGPRPLPYFGNIKDILFARKSVAVYVKEIYDAYKNESMIGLYSRTTPLLVICEPKLIKDVLIRDFSHFSDRGLTINEKVEPLSSHLFFLETERWRPLRNRLSPIFTSGKLREMFYLIVECSHHLEKCLDKKVGREEVIECRELAAKFTTDVIGTCAFGIEMSALADEESEFRKMGKAVFAVNLRNILQTKLKQFIPTLYNLLRLLPYQKYVPFFTKVVSETIKYRRENNIVRPDFINMLMELQKHPEKLQNIELSDTLLTAQAFVFFVAGFETSSLTITNTLYELAQNQDIQDKLREEIEEHCAKNDGELKYDDIKRMKYLDKAYKETLRMYPAGSIVTRRAQSNYIFNGTGVSIPKGTIIWIPVQGIHYDPDIYPNPQKFDPERFNEDAVAARNPMHYLPFGDGPRNCIGERFAVYQTKVGLITILRNYKVDVCDKTMIPYEIDPGSFVSSPKSGIYLKMTKIPRKCKIIS</sequence>
<evidence type="ECO:0000256" key="13">
    <source>
        <dbReference type="PIRSR" id="PIRSR602401-1"/>
    </source>
</evidence>